<evidence type="ECO:0000256" key="6">
    <source>
        <dbReference type="ARBA" id="ARBA00009320"/>
    </source>
</evidence>
<evidence type="ECO:0000313" key="19">
    <source>
        <dbReference type="Proteomes" id="UP000886752"/>
    </source>
</evidence>
<comment type="cofactor">
    <cofactor evidence="1 16">
        <name>pyridoxal 5'-phosphate</name>
        <dbReference type="ChEBI" id="CHEBI:597326"/>
    </cofactor>
</comment>
<protein>
    <recommendedName>
        <fullName evidence="17">Branched-chain-amino-acid aminotransferase</fullName>
        <shortName evidence="17">BCAT</shortName>
        <ecNumber evidence="17">2.6.1.42</ecNumber>
    </recommendedName>
</protein>
<sequence>METTEFIWFDGKLVPWADAKVHVLTHALHYGDAVFEGIRAYDCGAAGSSVFRLKEHSQRLINSAKILGMNMPYTAEQIFDATIETLRANKLKAGYIRPLTFVGYGEMGVNPGHNPVQTIIACWPWGAYLGPEALEKGIRIRTSSFTRIHPNTLMSKAKAAGNYVNSILAKIEAVADGYDEAVMLDPAGVVSEATGENIFIVTNGTIKTPQLTNTLGGITRSSLIVLARDLGYTVEEAPLSRDEIYIADEAFFCGTAAEITPIREMDHRVIGAGCAGPVTKHLQQEFFKVARGENPKYKEWLAPYTVD</sequence>
<evidence type="ECO:0000313" key="18">
    <source>
        <dbReference type="EMBL" id="HIW00726.1"/>
    </source>
</evidence>
<dbReference type="PROSITE" id="PS00770">
    <property type="entry name" value="AA_TRANSFER_CLASS_4"/>
    <property type="match status" value="1"/>
</dbReference>
<dbReference type="GO" id="GO:0009082">
    <property type="term" value="P:branched-chain amino acid biosynthetic process"/>
    <property type="evidence" value="ECO:0007669"/>
    <property type="project" value="UniProtKB-KW"/>
</dbReference>
<evidence type="ECO:0000256" key="10">
    <source>
        <dbReference type="ARBA" id="ARBA00022898"/>
    </source>
</evidence>
<dbReference type="NCBIfam" id="NF005146">
    <property type="entry name" value="PRK06606.1"/>
    <property type="match status" value="1"/>
</dbReference>
<dbReference type="GO" id="GO:0005829">
    <property type="term" value="C:cytosol"/>
    <property type="evidence" value="ECO:0007669"/>
    <property type="project" value="TreeGrafter"/>
</dbReference>
<keyword evidence="11 17" id="KW-0100">Branched-chain amino acid biosynthesis</keyword>
<evidence type="ECO:0000256" key="9">
    <source>
        <dbReference type="ARBA" id="ARBA00022679"/>
    </source>
</evidence>
<keyword evidence="8 17" id="KW-0028">Amino-acid biosynthesis</keyword>
<evidence type="ECO:0000256" key="13">
    <source>
        <dbReference type="ARBA" id="ARBA00048798"/>
    </source>
</evidence>
<comment type="catalytic activity">
    <reaction evidence="14 17">
        <text>L-leucine + 2-oxoglutarate = 4-methyl-2-oxopentanoate + L-glutamate</text>
        <dbReference type="Rhea" id="RHEA:18321"/>
        <dbReference type="ChEBI" id="CHEBI:16810"/>
        <dbReference type="ChEBI" id="CHEBI:17865"/>
        <dbReference type="ChEBI" id="CHEBI:29985"/>
        <dbReference type="ChEBI" id="CHEBI:57427"/>
        <dbReference type="EC" id="2.6.1.42"/>
    </reaction>
</comment>
<dbReference type="GO" id="GO:0008652">
    <property type="term" value="P:amino acid biosynthetic process"/>
    <property type="evidence" value="ECO:0007669"/>
    <property type="project" value="UniProtKB-KW"/>
</dbReference>
<dbReference type="InterPro" id="IPR001544">
    <property type="entry name" value="Aminotrans_IV"/>
</dbReference>
<evidence type="ECO:0000256" key="7">
    <source>
        <dbReference type="ARBA" id="ARBA00022576"/>
    </source>
</evidence>
<dbReference type="InterPro" id="IPR050571">
    <property type="entry name" value="Class-IV_PLP-Dep_Aminotrnsfr"/>
</dbReference>
<proteinExistence type="inferred from homology"/>
<dbReference type="InterPro" id="IPR033939">
    <property type="entry name" value="BCAT_family"/>
</dbReference>
<dbReference type="GO" id="GO:0004084">
    <property type="term" value="F:branched-chain-amino-acid transaminase activity"/>
    <property type="evidence" value="ECO:0007669"/>
    <property type="project" value="UniProtKB-EC"/>
</dbReference>
<reference evidence="18" key="2">
    <citation type="submission" date="2021-04" db="EMBL/GenBank/DDBJ databases">
        <authorList>
            <person name="Gilroy R."/>
        </authorList>
    </citation>
    <scope>NUCLEOTIDE SEQUENCE</scope>
    <source>
        <strain evidence="18">ChiHecec2B26-446</strain>
    </source>
</reference>
<keyword evidence="9 17" id="KW-0808">Transferase</keyword>
<dbReference type="InterPro" id="IPR005785">
    <property type="entry name" value="B_amino_transI"/>
</dbReference>
<name>A0A9D1TQS0_9BACT</name>
<comment type="similarity">
    <text evidence="6 15">Belongs to the class-IV pyridoxal-phosphate-dependent aminotransferase family.</text>
</comment>
<dbReference type="Proteomes" id="UP000886752">
    <property type="component" value="Unassembled WGS sequence"/>
</dbReference>
<dbReference type="SUPFAM" id="SSF56752">
    <property type="entry name" value="D-aminoacid aminotransferase-like PLP-dependent enzymes"/>
    <property type="match status" value="1"/>
</dbReference>
<evidence type="ECO:0000256" key="14">
    <source>
        <dbReference type="ARBA" id="ARBA00049229"/>
    </source>
</evidence>
<evidence type="ECO:0000256" key="12">
    <source>
        <dbReference type="ARBA" id="ARBA00048212"/>
    </source>
</evidence>
<organism evidence="18 19">
    <name type="scientific">Candidatus Desulfovibrio intestinipullorum</name>
    <dbReference type="NCBI Taxonomy" id="2838536"/>
    <lineage>
        <taxon>Bacteria</taxon>
        <taxon>Pseudomonadati</taxon>
        <taxon>Thermodesulfobacteriota</taxon>
        <taxon>Desulfovibrionia</taxon>
        <taxon>Desulfovibrionales</taxon>
        <taxon>Desulfovibrionaceae</taxon>
        <taxon>Desulfovibrio</taxon>
    </lineage>
</organism>
<reference evidence="18" key="1">
    <citation type="journal article" date="2021" name="PeerJ">
        <title>Extensive microbial diversity within the chicken gut microbiome revealed by metagenomics and culture.</title>
        <authorList>
            <person name="Gilroy R."/>
            <person name="Ravi A."/>
            <person name="Getino M."/>
            <person name="Pursley I."/>
            <person name="Horton D.L."/>
            <person name="Alikhan N.F."/>
            <person name="Baker D."/>
            <person name="Gharbi K."/>
            <person name="Hall N."/>
            <person name="Watson M."/>
            <person name="Adriaenssens E.M."/>
            <person name="Foster-Nyarko E."/>
            <person name="Jarju S."/>
            <person name="Secka A."/>
            <person name="Antonio M."/>
            <person name="Oren A."/>
            <person name="Chaudhuri R.R."/>
            <person name="La Ragione R."/>
            <person name="Hildebrand F."/>
            <person name="Pallen M.J."/>
        </authorList>
    </citation>
    <scope>NUCLEOTIDE SEQUENCE</scope>
    <source>
        <strain evidence="18">ChiHecec2B26-446</strain>
    </source>
</reference>
<dbReference type="InterPro" id="IPR018300">
    <property type="entry name" value="Aminotrans_IV_CS"/>
</dbReference>
<dbReference type="FunFam" id="3.20.10.10:FF:000002">
    <property type="entry name" value="D-alanine aminotransferase"/>
    <property type="match status" value="1"/>
</dbReference>
<dbReference type="AlphaFoldDB" id="A0A9D1TQS0"/>
<evidence type="ECO:0000256" key="5">
    <source>
        <dbReference type="ARBA" id="ARBA00005072"/>
    </source>
</evidence>
<dbReference type="EMBL" id="DXHV01000060">
    <property type="protein sequence ID" value="HIW00726.1"/>
    <property type="molecule type" value="Genomic_DNA"/>
</dbReference>
<dbReference type="InterPro" id="IPR043131">
    <property type="entry name" value="BCAT-like_N"/>
</dbReference>
<comment type="pathway">
    <text evidence="4 17">Amino-acid biosynthesis; L-valine biosynthesis; L-valine from pyruvate: step 4/4.</text>
</comment>
<dbReference type="Gene3D" id="3.30.470.10">
    <property type="match status" value="1"/>
</dbReference>
<comment type="pathway">
    <text evidence="5 17">Amino-acid biosynthesis; L-leucine biosynthesis; L-leucine from 3-methyl-2-oxobutanoate: step 4/4.</text>
</comment>
<evidence type="ECO:0000256" key="1">
    <source>
        <dbReference type="ARBA" id="ARBA00001933"/>
    </source>
</evidence>
<comment type="function">
    <text evidence="2 17">Acts on leucine, isoleucine and valine.</text>
</comment>
<comment type="pathway">
    <text evidence="3 17">Amino-acid biosynthesis; L-isoleucine biosynthesis; L-isoleucine from 2-oxobutanoate: step 4/4.</text>
</comment>
<dbReference type="Gene3D" id="3.20.10.10">
    <property type="entry name" value="D-amino Acid Aminotransferase, subunit A, domain 2"/>
    <property type="match status" value="1"/>
</dbReference>
<comment type="catalytic activity">
    <reaction evidence="12 17">
        <text>L-valine + 2-oxoglutarate = 3-methyl-2-oxobutanoate + L-glutamate</text>
        <dbReference type="Rhea" id="RHEA:24813"/>
        <dbReference type="ChEBI" id="CHEBI:11851"/>
        <dbReference type="ChEBI" id="CHEBI:16810"/>
        <dbReference type="ChEBI" id="CHEBI:29985"/>
        <dbReference type="ChEBI" id="CHEBI:57762"/>
        <dbReference type="EC" id="2.6.1.42"/>
    </reaction>
</comment>
<evidence type="ECO:0000256" key="16">
    <source>
        <dbReference type="RuleBase" id="RU004516"/>
    </source>
</evidence>
<comment type="catalytic activity">
    <reaction evidence="13 17">
        <text>L-isoleucine + 2-oxoglutarate = (S)-3-methyl-2-oxopentanoate + L-glutamate</text>
        <dbReference type="Rhea" id="RHEA:24801"/>
        <dbReference type="ChEBI" id="CHEBI:16810"/>
        <dbReference type="ChEBI" id="CHEBI:29985"/>
        <dbReference type="ChEBI" id="CHEBI:35146"/>
        <dbReference type="ChEBI" id="CHEBI:58045"/>
        <dbReference type="EC" id="2.6.1.42"/>
    </reaction>
</comment>
<gene>
    <name evidence="17" type="primary">ilvE</name>
    <name evidence="18" type="ORF">H9894_05995</name>
</gene>
<accession>A0A9D1TQS0</accession>
<dbReference type="PANTHER" id="PTHR42743">
    <property type="entry name" value="AMINO-ACID AMINOTRANSFERASE"/>
    <property type="match status" value="1"/>
</dbReference>
<dbReference type="PANTHER" id="PTHR42743:SF11">
    <property type="entry name" value="AMINODEOXYCHORISMATE LYASE"/>
    <property type="match status" value="1"/>
</dbReference>
<dbReference type="InterPro" id="IPR043132">
    <property type="entry name" value="BCAT-like_C"/>
</dbReference>
<evidence type="ECO:0000256" key="8">
    <source>
        <dbReference type="ARBA" id="ARBA00022605"/>
    </source>
</evidence>
<dbReference type="Pfam" id="PF01063">
    <property type="entry name" value="Aminotran_4"/>
    <property type="match status" value="1"/>
</dbReference>
<dbReference type="NCBIfam" id="TIGR01122">
    <property type="entry name" value="ilvE_I"/>
    <property type="match status" value="1"/>
</dbReference>
<evidence type="ECO:0000256" key="11">
    <source>
        <dbReference type="ARBA" id="ARBA00023304"/>
    </source>
</evidence>
<keyword evidence="7 17" id="KW-0032">Aminotransferase</keyword>
<evidence type="ECO:0000256" key="15">
    <source>
        <dbReference type="RuleBase" id="RU004106"/>
    </source>
</evidence>
<evidence type="ECO:0000256" key="4">
    <source>
        <dbReference type="ARBA" id="ARBA00004931"/>
    </source>
</evidence>
<evidence type="ECO:0000256" key="17">
    <source>
        <dbReference type="RuleBase" id="RU364094"/>
    </source>
</evidence>
<keyword evidence="10 16" id="KW-0663">Pyridoxal phosphate</keyword>
<dbReference type="EC" id="2.6.1.42" evidence="17"/>
<dbReference type="InterPro" id="IPR036038">
    <property type="entry name" value="Aminotransferase-like"/>
</dbReference>
<evidence type="ECO:0000256" key="2">
    <source>
        <dbReference type="ARBA" id="ARBA00003109"/>
    </source>
</evidence>
<dbReference type="CDD" id="cd01557">
    <property type="entry name" value="BCAT_beta_family"/>
    <property type="match status" value="1"/>
</dbReference>
<evidence type="ECO:0000256" key="3">
    <source>
        <dbReference type="ARBA" id="ARBA00004824"/>
    </source>
</evidence>
<comment type="caution">
    <text evidence="18">The sequence shown here is derived from an EMBL/GenBank/DDBJ whole genome shotgun (WGS) entry which is preliminary data.</text>
</comment>